<gene>
    <name evidence="2" type="ORF">BGHDH14_bgh04851</name>
</gene>
<dbReference type="EMBL" id="CAUH01001015">
    <property type="protein sequence ID" value="CCU75141.1"/>
    <property type="molecule type" value="Genomic_DNA"/>
</dbReference>
<protein>
    <submittedName>
        <fullName evidence="2">Uncharacterized protein</fullName>
    </submittedName>
</protein>
<sequence>MAVSRTVSLRSCFRLARPVVARPIHQTARRQYSSGQHAQPNTGSDAMWAAGAVLVTIPSCWYLLSNKPKTSNHNHHDEEDTEVVTSEEEIEKDVESESAEEESRKAHESGIEADKPESIETEKPNHVNDEYDTSIQTPTKVNTDGREGIKHKSDTLTDEENSTLKNETDEDTSISAAQELSNMNEISDHIKENETQLAETKPKSADDSD</sequence>
<feature type="compositionally biased region" description="Basic and acidic residues" evidence="1">
    <location>
        <begin position="101"/>
        <end position="129"/>
    </location>
</feature>
<dbReference type="eggNOG" id="ENOG502S4C0">
    <property type="taxonomic scope" value="Eukaryota"/>
</dbReference>
<feature type="compositionally biased region" description="Acidic residues" evidence="1">
    <location>
        <begin position="79"/>
        <end position="100"/>
    </location>
</feature>
<feature type="compositionally biased region" description="Basic and acidic residues" evidence="1">
    <location>
        <begin position="186"/>
        <end position="209"/>
    </location>
</feature>
<evidence type="ECO:0000256" key="1">
    <source>
        <dbReference type="SAM" id="MobiDB-lite"/>
    </source>
</evidence>
<name>N1J694_BLUG1</name>
<reference evidence="2 3" key="1">
    <citation type="journal article" date="2010" name="Science">
        <title>Genome expansion and gene loss in powdery mildew fungi reveal tradeoffs in extreme parasitism.</title>
        <authorList>
            <person name="Spanu P.D."/>
            <person name="Abbott J.C."/>
            <person name="Amselem J."/>
            <person name="Burgis T.A."/>
            <person name="Soanes D.M."/>
            <person name="Stueber K."/>
            <person name="Ver Loren van Themaat E."/>
            <person name="Brown J.K.M."/>
            <person name="Butcher S.A."/>
            <person name="Gurr S.J."/>
            <person name="Lebrun M.-H."/>
            <person name="Ridout C.J."/>
            <person name="Schulze-Lefert P."/>
            <person name="Talbot N.J."/>
            <person name="Ahmadinejad N."/>
            <person name="Ametz C."/>
            <person name="Barton G.R."/>
            <person name="Benjdia M."/>
            <person name="Bidzinski P."/>
            <person name="Bindschedler L.V."/>
            <person name="Both M."/>
            <person name="Brewer M.T."/>
            <person name="Cadle-Davidson L."/>
            <person name="Cadle-Davidson M.M."/>
            <person name="Collemare J."/>
            <person name="Cramer R."/>
            <person name="Frenkel O."/>
            <person name="Godfrey D."/>
            <person name="Harriman J."/>
            <person name="Hoede C."/>
            <person name="King B.C."/>
            <person name="Klages S."/>
            <person name="Kleemann J."/>
            <person name="Knoll D."/>
            <person name="Koti P.S."/>
            <person name="Kreplak J."/>
            <person name="Lopez-Ruiz F.J."/>
            <person name="Lu X."/>
            <person name="Maekawa T."/>
            <person name="Mahanil S."/>
            <person name="Micali C."/>
            <person name="Milgroom M.G."/>
            <person name="Montana G."/>
            <person name="Noir S."/>
            <person name="O'Connell R.J."/>
            <person name="Oberhaensli S."/>
            <person name="Parlange F."/>
            <person name="Pedersen C."/>
            <person name="Quesneville H."/>
            <person name="Reinhardt R."/>
            <person name="Rott M."/>
            <person name="Sacristan S."/>
            <person name="Schmidt S.M."/>
            <person name="Schoen M."/>
            <person name="Skamnioti P."/>
            <person name="Sommer H."/>
            <person name="Stephens A."/>
            <person name="Takahara H."/>
            <person name="Thordal-Christensen H."/>
            <person name="Vigouroux M."/>
            <person name="Wessling R."/>
            <person name="Wicker T."/>
            <person name="Panstruga R."/>
        </authorList>
    </citation>
    <scope>NUCLEOTIDE SEQUENCE [LARGE SCALE GENOMIC DNA]</scope>
    <source>
        <strain evidence="2">DH14</strain>
    </source>
</reference>
<dbReference type="HOGENOM" id="CLU_1315206_0_0_1"/>
<feature type="compositionally biased region" description="Polar residues" evidence="1">
    <location>
        <begin position="133"/>
        <end position="142"/>
    </location>
</feature>
<proteinExistence type="predicted"/>
<comment type="caution">
    <text evidence="2">The sequence shown here is derived from an EMBL/GenBank/DDBJ whole genome shotgun (WGS) entry which is preliminary data.</text>
</comment>
<evidence type="ECO:0000313" key="2">
    <source>
        <dbReference type="EMBL" id="CCU75141.1"/>
    </source>
</evidence>
<accession>N1J694</accession>
<feature type="compositionally biased region" description="Basic and acidic residues" evidence="1">
    <location>
        <begin position="143"/>
        <end position="155"/>
    </location>
</feature>
<organism evidence="2 3">
    <name type="scientific">Blumeria graminis f. sp. hordei (strain DH14)</name>
    <name type="common">Barley powdery mildew</name>
    <name type="synonym">Oidium monilioides f. sp. hordei</name>
    <dbReference type="NCBI Taxonomy" id="546991"/>
    <lineage>
        <taxon>Eukaryota</taxon>
        <taxon>Fungi</taxon>
        <taxon>Dikarya</taxon>
        <taxon>Ascomycota</taxon>
        <taxon>Pezizomycotina</taxon>
        <taxon>Leotiomycetes</taxon>
        <taxon>Erysiphales</taxon>
        <taxon>Erysiphaceae</taxon>
        <taxon>Blumeria</taxon>
        <taxon>Blumeria hordei</taxon>
    </lineage>
</organism>
<dbReference type="AlphaFoldDB" id="N1J694"/>
<dbReference type="InParanoid" id="N1J694"/>
<feature type="compositionally biased region" description="Polar residues" evidence="1">
    <location>
        <begin position="173"/>
        <end position="185"/>
    </location>
</feature>
<evidence type="ECO:0000313" key="3">
    <source>
        <dbReference type="Proteomes" id="UP000015441"/>
    </source>
</evidence>
<feature type="region of interest" description="Disordered" evidence="1">
    <location>
        <begin position="68"/>
        <end position="209"/>
    </location>
</feature>
<dbReference type="STRING" id="546991.N1J694"/>
<dbReference type="OrthoDB" id="4590707at2759"/>
<dbReference type="Proteomes" id="UP000015441">
    <property type="component" value="Unassembled WGS sequence"/>
</dbReference>
<keyword evidence="3" id="KW-1185">Reference proteome</keyword>